<protein>
    <recommendedName>
        <fullName evidence="1">ATP-dependent DNA helicase</fullName>
        <ecNumber evidence="1">5.6.2.3</ecNumber>
    </recommendedName>
</protein>
<feature type="domain" description="DNA helicase Pif1-like 2B" evidence="3">
    <location>
        <begin position="164"/>
        <end position="209"/>
    </location>
</feature>
<comment type="similarity">
    <text evidence="1">Belongs to the helicase family.</text>
</comment>
<evidence type="ECO:0000256" key="1">
    <source>
        <dbReference type="RuleBase" id="RU363044"/>
    </source>
</evidence>
<dbReference type="Proteomes" id="UP000053660">
    <property type="component" value="Unassembled WGS sequence"/>
</dbReference>
<dbReference type="Pfam" id="PF05970">
    <property type="entry name" value="PIF1"/>
    <property type="match status" value="1"/>
</dbReference>
<dbReference type="GO" id="GO:0005524">
    <property type="term" value="F:ATP binding"/>
    <property type="evidence" value="ECO:0007669"/>
    <property type="project" value="UniProtKB-KW"/>
</dbReference>
<keyword evidence="1" id="KW-0234">DNA repair</keyword>
<name>A0A0B1TGU7_OESDE</name>
<organism evidence="4 5">
    <name type="scientific">Oesophagostomum dentatum</name>
    <name type="common">Nodular worm</name>
    <dbReference type="NCBI Taxonomy" id="61180"/>
    <lineage>
        <taxon>Eukaryota</taxon>
        <taxon>Metazoa</taxon>
        <taxon>Ecdysozoa</taxon>
        <taxon>Nematoda</taxon>
        <taxon>Chromadorea</taxon>
        <taxon>Rhabditida</taxon>
        <taxon>Rhabditina</taxon>
        <taxon>Rhabditomorpha</taxon>
        <taxon>Strongyloidea</taxon>
        <taxon>Strongylidae</taxon>
        <taxon>Oesophagostomum</taxon>
    </lineage>
</organism>
<dbReference type="Pfam" id="PF21530">
    <property type="entry name" value="Pif1_2B_dom"/>
    <property type="match status" value="1"/>
</dbReference>
<keyword evidence="1" id="KW-0067">ATP-binding</keyword>
<dbReference type="GO" id="GO:0016887">
    <property type="term" value="F:ATP hydrolysis activity"/>
    <property type="evidence" value="ECO:0007669"/>
    <property type="project" value="RHEA"/>
</dbReference>
<reference evidence="4 5" key="1">
    <citation type="submission" date="2014-03" db="EMBL/GenBank/DDBJ databases">
        <title>Draft genome of the hookworm Oesophagostomum dentatum.</title>
        <authorList>
            <person name="Mitreva M."/>
        </authorList>
    </citation>
    <scope>NUCLEOTIDE SEQUENCE [LARGE SCALE GENOMIC DNA]</scope>
    <source>
        <strain evidence="4 5">OD-Hann</strain>
    </source>
</reference>
<comment type="catalytic activity">
    <reaction evidence="1">
        <text>ATP + H2O = ADP + phosphate + H(+)</text>
        <dbReference type="Rhea" id="RHEA:13065"/>
        <dbReference type="ChEBI" id="CHEBI:15377"/>
        <dbReference type="ChEBI" id="CHEBI:15378"/>
        <dbReference type="ChEBI" id="CHEBI:30616"/>
        <dbReference type="ChEBI" id="CHEBI:43474"/>
        <dbReference type="ChEBI" id="CHEBI:456216"/>
        <dbReference type="EC" id="5.6.2.3"/>
    </reaction>
</comment>
<dbReference type="InterPro" id="IPR027417">
    <property type="entry name" value="P-loop_NTPase"/>
</dbReference>
<dbReference type="GO" id="GO:0006281">
    <property type="term" value="P:DNA repair"/>
    <property type="evidence" value="ECO:0007669"/>
    <property type="project" value="UniProtKB-KW"/>
</dbReference>
<keyword evidence="1" id="KW-0347">Helicase</keyword>
<evidence type="ECO:0000259" key="3">
    <source>
        <dbReference type="Pfam" id="PF21530"/>
    </source>
</evidence>
<comment type="cofactor">
    <cofactor evidence="1">
        <name>Mg(2+)</name>
        <dbReference type="ChEBI" id="CHEBI:18420"/>
    </cofactor>
</comment>
<dbReference type="GO" id="GO:0043139">
    <property type="term" value="F:5'-3' DNA helicase activity"/>
    <property type="evidence" value="ECO:0007669"/>
    <property type="project" value="UniProtKB-EC"/>
</dbReference>
<evidence type="ECO:0000259" key="2">
    <source>
        <dbReference type="Pfam" id="PF05970"/>
    </source>
</evidence>
<accession>A0A0B1TGU7</accession>
<evidence type="ECO:0000313" key="4">
    <source>
        <dbReference type="EMBL" id="KHJ95331.1"/>
    </source>
</evidence>
<dbReference type="PANTHER" id="PTHR10492">
    <property type="match status" value="1"/>
</dbReference>
<keyword evidence="1" id="KW-0233">DNA recombination</keyword>
<keyword evidence="1" id="KW-0378">Hydrolase</keyword>
<keyword evidence="5" id="KW-1185">Reference proteome</keyword>
<keyword evidence="1" id="KW-0547">Nucleotide-binding</keyword>
<feature type="domain" description="DNA helicase Pif1-like DEAD-box helicase" evidence="2">
    <location>
        <begin position="5"/>
        <end position="64"/>
    </location>
</feature>
<dbReference type="EC" id="5.6.2.3" evidence="1"/>
<gene>
    <name evidence="4" type="ORF">OESDEN_04725</name>
</gene>
<dbReference type="AlphaFoldDB" id="A0A0B1TGU7"/>
<dbReference type="InterPro" id="IPR049163">
    <property type="entry name" value="Pif1-like_2B_dom"/>
</dbReference>
<dbReference type="GO" id="GO:0000723">
    <property type="term" value="P:telomere maintenance"/>
    <property type="evidence" value="ECO:0007669"/>
    <property type="project" value="InterPro"/>
</dbReference>
<proteinExistence type="inferred from homology"/>
<dbReference type="SUPFAM" id="SSF52540">
    <property type="entry name" value="P-loop containing nucleoside triphosphate hydrolases"/>
    <property type="match status" value="1"/>
</dbReference>
<dbReference type="PANTHER" id="PTHR10492:SF57">
    <property type="entry name" value="ATP-DEPENDENT DNA HELICASE"/>
    <property type="match status" value="1"/>
</dbReference>
<dbReference type="OrthoDB" id="10056572at2759"/>
<dbReference type="EMBL" id="KN550002">
    <property type="protein sequence ID" value="KHJ95331.1"/>
    <property type="molecule type" value="Genomic_DNA"/>
</dbReference>
<sequence length="331" mass="37418">MQLELPFGGKVMVLGGDFRQVLPVVRKGGRAELIASSIQKSPLWQSFTIYRLTENMRVTAHGDEWKRYLIEAGNGTIPVDNNDEIAIPEELLCRQSLADEIFAPFFNGECSDLSEVVILTPKNQDSLKINNRILESMPGDDIVYKSIDTIVVEDPKDMLNLPTEFLNKMTPSELPPHELHIKKGCIVMLLKNLDMKEGLCNGTRLTVVETAPRVLGCRFACGSRKGSYVLIPRIDNYYSQDLPFTLKRRQFPVRLCFSMTINKSQGQTFSRVGISLNDRIFSHGQLHVALSRARSKEGVKIESRNGLMQNIVYQEILYDTTVQNRDITHSV</sequence>
<dbReference type="FunFam" id="3.40.50.300:FF:002884">
    <property type="entry name" value="ATP-dependent DNA helicase"/>
    <property type="match status" value="1"/>
</dbReference>
<evidence type="ECO:0000313" key="5">
    <source>
        <dbReference type="Proteomes" id="UP000053660"/>
    </source>
</evidence>
<keyword evidence="1" id="KW-0227">DNA damage</keyword>
<dbReference type="InterPro" id="IPR010285">
    <property type="entry name" value="DNA_helicase_pif1-like_DEAD"/>
</dbReference>
<dbReference type="GO" id="GO:0006310">
    <property type="term" value="P:DNA recombination"/>
    <property type="evidence" value="ECO:0007669"/>
    <property type="project" value="UniProtKB-KW"/>
</dbReference>
<dbReference type="CDD" id="cd18809">
    <property type="entry name" value="SF1_C_RecD"/>
    <property type="match status" value="1"/>
</dbReference>